<dbReference type="Pfam" id="PF13564">
    <property type="entry name" value="DoxX_2"/>
    <property type="match status" value="1"/>
</dbReference>
<dbReference type="KEGG" id="sfiy:F0344_28530"/>
<evidence type="ECO:0000256" key="2">
    <source>
        <dbReference type="ARBA" id="ARBA00022692"/>
    </source>
</evidence>
<evidence type="ECO:0000256" key="3">
    <source>
        <dbReference type="ARBA" id="ARBA00022989"/>
    </source>
</evidence>
<feature type="transmembrane region" description="Helical" evidence="6">
    <location>
        <begin position="111"/>
        <end position="128"/>
    </location>
</feature>
<dbReference type="Proteomes" id="UP000515307">
    <property type="component" value="Chromosome"/>
</dbReference>
<keyword evidence="3 6" id="KW-1133">Transmembrane helix</keyword>
<dbReference type="EMBL" id="CP045702">
    <property type="protein sequence ID" value="QNE78016.1"/>
    <property type="molecule type" value="Genomic_DNA"/>
</dbReference>
<accession>A0A7G7BRQ1</accession>
<evidence type="ECO:0000256" key="5">
    <source>
        <dbReference type="SAM" id="MobiDB-lite"/>
    </source>
</evidence>
<feature type="transmembrane region" description="Helical" evidence="6">
    <location>
        <begin position="66"/>
        <end position="99"/>
    </location>
</feature>
<evidence type="ECO:0000256" key="6">
    <source>
        <dbReference type="SAM" id="Phobius"/>
    </source>
</evidence>
<organism evidence="7 8">
    <name type="scientific">Streptomyces finlayi</name>
    <dbReference type="NCBI Taxonomy" id="67296"/>
    <lineage>
        <taxon>Bacteria</taxon>
        <taxon>Bacillati</taxon>
        <taxon>Actinomycetota</taxon>
        <taxon>Actinomycetes</taxon>
        <taxon>Kitasatosporales</taxon>
        <taxon>Streptomycetaceae</taxon>
        <taxon>Streptomyces</taxon>
    </lineage>
</organism>
<evidence type="ECO:0000256" key="1">
    <source>
        <dbReference type="ARBA" id="ARBA00004141"/>
    </source>
</evidence>
<proteinExistence type="predicted"/>
<gene>
    <name evidence="7" type="ORF">F0344_28530</name>
</gene>
<feature type="transmembrane region" description="Helical" evidence="6">
    <location>
        <begin position="25"/>
        <end position="45"/>
    </location>
</feature>
<comment type="subcellular location">
    <subcellularLocation>
        <location evidence="1">Membrane</location>
        <topology evidence="1">Multi-pass membrane protein</topology>
    </subcellularLocation>
</comment>
<evidence type="ECO:0000313" key="7">
    <source>
        <dbReference type="EMBL" id="QNE78016.1"/>
    </source>
</evidence>
<dbReference type="RefSeq" id="WP_185301477.1">
    <property type="nucleotide sequence ID" value="NZ_CP045702.1"/>
</dbReference>
<reference evidence="8" key="1">
    <citation type="submission" date="2019-10" db="EMBL/GenBank/DDBJ databases">
        <title>Antimicrobial potential of Antarctic Bacteria.</title>
        <authorList>
            <person name="Benaud N."/>
            <person name="Edwards R.J."/>
            <person name="Ferrari B.C."/>
        </authorList>
    </citation>
    <scope>NUCLEOTIDE SEQUENCE [LARGE SCALE GENOMIC DNA]</scope>
    <source>
        <strain evidence="8">NBSH44</strain>
    </source>
</reference>
<dbReference type="AlphaFoldDB" id="A0A7G7BRQ1"/>
<evidence type="ECO:0000256" key="4">
    <source>
        <dbReference type="ARBA" id="ARBA00023136"/>
    </source>
</evidence>
<name>A0A7G7BRQ1_9ACTN</name>
<keyword evidence="2 6" id="KW-0812">Transmembrane</keyword>
<protein>
    <submittedName>
        <fullName evidence="7">DoxX family protein</fullName>
    </submittedName>
</protein>
<dbReference type="InterPro" id="IPR032808">
    <property type="entry name" value="DoxX"/>
</dbReference>
<feature type="region of interest" description="Disordered" evidence="5">
    <location>
        <begin position="1"/>
        <end position="21"/>
    </location>
</feature>
<sequence>MSATTRAAASPGDTSPAGPKRGPGAVVLTGARFLLAFFFAFSAFAKLIAHESAVESFDRMGWGAGAMYAIGGLEAAGAVALLIPLLSGVAAIGLAALSAGASIVQLTLLDPPLAVMPAVLVVVFALIARDRHHLTTRLLALLSRRA</sequence>
<keyword evidence="4 6" id="KW-0472">Membrane</keyword>
<evidence type="ECO:0000313" key="8">
    <source>
        <dbReference type="Proteomes" id="UP000515307"/>
    </source>
</evidence>
<keyword evidence="8" id="KW-1185">Reference proteome</keyword>
<dbReference type="GO" id="GO:0016020">
    <property type="term" value="C:membrane"/>
    <property type="evidence" value="ECO:0007669"/>
    <property type="project" value="UniProtKB-SubCell"/>
</dbReference>